<sequence>MDALQHLRLRAERARRSNYTTPVVASVEEAHELARMVADQLAALAPPQRVLFLADLEDVCTVVQSRLGALESEIAETRRTFAAARAGSNACVQYAAAGRRRG</sequence>
<proteinExistence type="predicted"/>
<reference evidence="2" key="1">
    <citation type="submission" date="2018-05" db="EMBL/GenBank/DDBJ databases">
        <authorList>
            <person name="Li X."/>
        </authorList>
    </citation>
    <scope>NUCLEOTIDE SEQUENCE [LARGE SCALE GENOMIC DNA]</scope>
    <source>
        <strain evidence="2">HKS-05</strain>
    </source>
</reference>
<accession>A0A328AY71</accession>
<evidence type="ECO:0000313" key="1">
    <source>
        <dbReference type="EMBL" id="RAK59599.1"/>
    </source>
</evidence>
<name>A0A328AY71_9CAUL</name>
<dbReference type="EMBL" id="QFYP01000001">
    <property type="protein sequence ID" value="RAK59599.1"/>
    <property type="molecule type" value="Genomic_DNA"/>
</dbReference>
<evidence type="ECO:0000313" key="2">
    <source>
        <dbReference type="Proteomes" id="UP000249842"/>
    </source>
</evidence>
<comment type="caution">
    <text evidence="1">The sequence shown here is derived from an EMBL/GenBank/DDBJ whole genome shotgun (WGS) entry which is preliminary data.</text>
</comment>
<dbReference type="RefSeq" id="WP_111456892.1">
    <property type="nucleotide sequence ID" value="NZ_QFYP01000001.1"/>
</dbReference>
<gene>
    <name evidence="1" type="ORF">DJ021_07180</name>
</gene>
<keyword evidence="2" id="KW-1185">Reference proteome</keyword>
<dbReference type="Proteomes" id="UP000249842">
    <property type="component" value="Unassembled WGS sequence"/>
</dbReference>
<organism evidence="1 2">
    <name type="scientific">Phenylobacterium hankyongense</name>
    <dbReference type="NCBI Taxonomy" id="1813876"/>
    <lineage>
        <taxon>Bacteria</taxon>
        <taxon>Pseudomonadati</taxon>
        <taxon>Pseudomonadota</taxon>
        <taxon>Alphaproteobacteria</taxon>
        <taxon>Caulobacterales</taxon>
        <taxon>Caulobacteraceae</taxon>
        <taxon>Phenylobacterium</taxon>
    </lineage>
</organism>
<dbReference type="AlphaFoldDB" id="A0A328AY71"/>
<protein>
    <submittedName>
        <fullName evidence="1">Uncharacterized protein</fullName>
    </submittedName>
</protein>